<dbReference type="SUPFAM" id="SSF56801">
    <property type="entry name" value="Acetyl-CoA synthetase-like"/>
    <property type="match status" value="1"/>
</dbReference>
<gene>
    <name evidence="3" type="ORF">MCEL_18150</name>
</gene>
<dbReference type="KEGG" id="mcee:MCEL_18150"/>
<dbReference type="Gene3D" id="3.40.50.12780">
    <property type="entry name" value="N-terminal domain of ligase-like"/>
    <property type="match status" value="1"/>
</dbReference>
<dbReference type="GO" id="GO:0070566">
    <property type="term" value="F:adenylyltransferase activity"/>
    <property type="evidence" value="ECO:0007669"/>
    <property type="project" value="TreeGrafter"/>
</dbReference>
<dbReference type="EMBL" id="AP022591">
    <property type="protein sequence ID" value="BBY43520.1"/>
    <property type="molecule type" value="Genomic_DNA"/>
</dbReference>
<dbReference type="Proteomes" id="UP000466431">
    <property type="component" value="Chromosome"/>
</dbReference>
<dbReference type="PANTHER" id="PTHR22754:SF32">
    <property type="entry name" value="DISCO-INTERACTING PROTEIN 2"/>
    <property type="match status" value="1"/>
</dbReference>
<dbReference type="GO" id="GO:0016874">
    <property type="term" value="F:ligase activity"/>
    <property type="evidence" value="ECO:0007669"/>
    <property type="project" value="UniProtKB-KW"/>
</dbReference>
<keyword evidence="3" id="KW-0436">Ligase</keyword>
<keyword evidence="4" id="KW-1185">Reference proteome</keyword>
<sequence>MTELAAALSAAMSGAPTSLSLLDAETGQWAQHPWPEVHARAENIAERITTDEATAVGLIGEPTVEFVAAIPGVSFAGAGLSILPGPIRRADPEQWAQTTLDRFHSIGVTTVFSHGAELRLLRTHADSIAVHDLAEAGHPRRSTMFRGPDSADVAILQGTAGSTGTPRTAMISPAASLANLRGLIARVNVDDRCRLHSWLPIYHDMGLAFLLTATLGQADLWQAPTSAFAASPFNWLQWLTESRATMTAAPNMAFNLIGKYAGSLKGFDLSNLGFTLNGGEPVDCVGYQRFADEMTRFGFNPSSLAPSYGLAESTCAVSIPEPFSGLRVDDVTVSTEAGESTRRFAVLGHAIPGMEIRINTDATHTTEVTGREVGEIEVRGTSLMTGYVGEAPLDRHAWLPTGDLGYLTDDGLVVCGRAKELITVAGRNVFPTEIERIAGEIDGVRDGCVVAVGTGETSARPGLVIAAEFKGDDEPAARSAVVARVASHCGVVPADVVFLKPGSLPRTSSGKLRRLEVKRTLEGASR</sequence>
<dbReference type="PANTHER" id="PTHR22754">
    <property type="entry name" value="DISCO-INTERACTING PROTEIN 2 DIP2 -RELATED"/>
    <property type="match status" value="1"/>
</dbReference>
<dbReference type="Gene3D" id="3.30.300.30">
    <property type="match status" value="1"/>
</dbReference>
<dbReference type="InterPro" id="IPR020845">
    <property type="entry name" value="AMP-binding_CS"/>
</dbReference>
<protein>
    <submittedName>
        <fullName evidence="3">Long-chain-fatty-acid--ACP ligase</fullName>
    </submittedName>
</protein>
<name>A0A7I7RGW9_MYCCF</name>
<reference evidence="3 4" key="1">
    <citation type="journal article" date="2019" name="Emerg. Microbes Infect.">
        <title>Comprehensive subspecies identification of 175 nontuberculous mycobacteria species based on 7547 genomic profiles.</title>
        <authorList>
            <person name="Matsumoto Y."/>
            <person name="Kinjo T."/>
            <person name="Motooka D."/>
            <person name="Nabeya D."/>
            <person name="Jung N."/>
            <person name="Uechi K."/>
            <person name="Horii T."/>
            <person name="Iida T."/>
            <person name="Fujita J."/>
            <person name="Nakamura S."/>
        </authorList>
    </citation>
    <scope>NUCLEOTIDE SEQUENCE [LARGE SCALE GENOMIC DNA]</scope>
    <source>
        <strain evidence="3 4">JCM 18439</strain>
    </source>
</reference>
<comment type="similarity">
    <text evidence="1">Belongs to the ATP-dependent AMP-binding enzyme family.</text>
</comment>
<feature type="domain" description="AMP-dependent synthetase/ligase" evidence="2">
    <location>
        <begin position="28"/>
        <end position="387"/>
    </location>
</feature>
<dbReference type="GO" id="GO:0005886">
    <property type="term" value="C:plasma membrane"/>
    <property type="evidence" value="ECO:0007669"/>
    <property type="project" value="TreeGrafter"/>
</dbReference>
<evidence type="ECO:0000259" key="2">
    <source>
        <dbReference type="Pfam" id="PF00501"/>
    </source>
</evidence>
<evidence type="ECO:0000256" key="1">
    <source>
        <dbReference type="ARBA" id="ARBA00006432"/>
    </source>
</evidence>
<dbReference type="InterPro" id="IPR042099">
    <property type="entry name" value="ANL_N_sf"/>
</dbReference>
<dbReference type="GO" id="GO:0006633">
    <property type="term" value="P:fatty acid biosynthetic process"/>
    <property type="evidence" value="ECO:0007669"/>
    <property type="project" value="TreeGrafter"/>
</dbReference>
<dbReference type="InterPro" id="IPR000873">
    <property type="entry name" value="AMP-dep_synth/lig_dom"/>
</dbReference>
<proteinExistence type="inferred from homology"/>
<evidence type="ECO:0000313" key="3">
    <source>
        <dbReference type="EMBL" id="BBY43520.1"/>
    </source>
</evidence>
<dbReference type="NCBIfam" id="NF004510">
    <property type="entry name" value="PRK05851.1"/>
    <property type="match status" value="1"/>
</dbReference>
<dbReference type="AlphaFoldDB" id="A0A7I7RGW9"/>
<dbReference type="PROSITE" id="PS00455">
    <property type="entry name" value="AMP_BINDING"/>
    <property type="match status" value="1"/>
</dbReference>
<evidence type="ECO:0000313" key="4">
    <source>
        <dbReference type="Proteomes" id="UP000466431"/>
    </source>
</evidence>
<organism evidence="3 4">
    <name type="scientific">Mycolicibacterium celeriflavum</name>
    <name type="common">Mycobacterium celeriflavum</name>
    <dbReference type="NCBI Taxonomy" id="1249101"/>
    <lineage>
        <taxon>Bacteria</taxon>
        <taxon>Bacillati</taxon>
        <taxon>Actinomycetota</taxon>
        <taxon>Actinomycetes</taxon>
        <taxon>Mycobacteriales</taxon>
        <taxon>Mycobacteriaceae</taxon>
        <taxon>Mycolicibacterium</taxon>
    </lineage>
</organism>
<dbReference type="Pfam" id="PF00501">
    <property type="entry name" value="AMP-binding"/>
    <property type="match status" value="1"/>
</dbReference>
<accession>A0A7I7RGW9</accession>
<dbReference type="InterPro" id="IPR045851">
    <property type="entry name" value="AMP-bd_C_sf"/>
</dbReference>